<dbReference type="InterPro" id="IPR052018">
    <property type="entry name" value="PHP_domain"/>
</dbReference>
<dbReference type="EMBL" id="JYIW01000026">
    <property type="protein sequence ID" value="KJL28451.1"/>
    <property type="molecule type" value="Genomic_DNA"/>
</dbReference>
<dbReference type="Pfam" id="PF02811">
    <property type="entry name" value="PHP"/>
    <property type="match status" value="1"/>
</dbReference>
<dbReference type="CDD" id="cd07438">
    <property type="entry name" value="PHP_HisPPase_AMP"/>
    <property type="match status" value="1"/>
</dbReference>
<dbReference type="PATRIC" id="fig|82380.11.peg.3551"/>
<dbReference type="GO" id="GO:0035312">
    <property type="term" value="F:5'-3' DNA exonuclease activity"/>
    <property type="evidence" value="ECO:0007669"/>
    <property type="project" value="TreeGrafter"/>
</dbReference>
<dbReference type="InterPro" id="IPR004013">
    <property type="entry name" value="PHP_dom"/>
</dbReference>
<gene>
    <name evidence="3" type="ORF">RS83_03524</name>
</gene>
<dbReference type="AlphaFoldDB" id="A0A0F0LA57"/>
<evidence type="ECO:0000256" key="1">
    <source>
        <dbReference type="SAM" id="MobiDB-lite"/>
    </source>
</evidence>
<proteinExistence type="predicted"/>
<accession>A0A0F0LA57</accession>
<feature type="domain" description="Polymerase/histidinol phosphatase N-terminal" evidence="2">
    <location>
        <begin position="38"/>
        <end position="103"/>
    </location>
</feature>
<dbReference type="Gene3D" id="1.10.150.650">
    <property type="match status" value="1"/>
</dbReference>
<protein>
    <recommendedName>
        <fullName evidence="2">Polymerase/histidinol phosphatase N-terminal domain-containing protein</fullName>
    </recommendedName>
</protein>
<dbReference type="InterPro" id="IPR016195">
    <property type="entry name" value="Pol/histidinol_Pase-like"/>
</dbReference>
<dbReference type="Proteomes" id="UP000033640">
    <property type="component" value="Unassembled WGS sequence"/>
</dbReference>
<sequence length="316" mass="34531">MKSLPRAAVVGVFASAVRDARYARRMAEDHPRRFAGPADLHLHSNHSDGTEAPGEVIRQAHAHGLRTVALTDHDRTSGWGEAGEAAGMLGMTFLPGMELSAKHEWRSVHVLGYLFDPDDAALRAETERIREDRIGRAERIVRNIGRDYDLQWSDVVDQTVGDATVGRPHIADALVARGIVADRSAAFDGILHPREGYYEPHYAPDPLTAVQLIADAGGVAIIAHPVTSGRDRMMPVPFIERLIAAGLAGFEIDHRENTEAGKRLLREITARHDLIATGSSDYHGSGKPNWPGENTTTDDMVERIIARATGTAPRYP</sequence>
<dbReference type="PANTHER" id="PTHR42924">
    <property type="entry name" value="EXONUCLEASE"/>
    <property type="match status" value="1"/>
</dbReference>
<dbReference type="SUPFAM" id="SSF89550">
    <property type="entry name" value="PHP domain-like"/>
    <property type="match status" value="1"/>
</dbReference>
<dbReference type="PANTHER" id="PTHR42924:SF3">
    <property type="entry name" value="POLYMERASE_HISTIDINOL PHOSPHATASE N-TERMINAL DOMAIN-CONTAINING PROTEIN"/>
    <property type="match status" value="1"/>
</dbReference>
<dbReference type="SMART" id="SM00481">
    <property type="entry name" value="POLIIIAc"/>
    <property type="match status" value="1"/>
</dbReference>
<name>A0A0F0LA57_9MICO</name>
<dbReference type="Gene3D" id="3.20.20.140">
    <property type="entry name" value="Metal-dependent hydrolases"/>
    <property type="match status" value="1"/>
</dbReference>
<feature type="region of interest" description="Disordered" evidence="1">
    <location>
        <begin position="277"/>
        <end position="296"/>
    </location>
</feature>
<comment type="caution">
    <text evidence="3">The sequence shown here is derived from an EMBL/GenBank/DDBJ whole genome shotgun (WGS) entry which is preliminary data.</text>
</comment>
<dbReference type="GO" id="GO:0004534">
    <property type="term" value="F:5'-3' RNA exonuclease activity"/>
    <property type="evidence" value="ECO:0007669"/>
    <property type="project" value="TreeGrafter"/>
</dbReference>
<evidence type="ECO:0000259" key="2">
    <source>
        <dbReference type="SMART" id="SM00481"/>
    </source>
</evidence>
<evidence type="ECO:0000313" key="4">
    <source>
        <dbReference type="Proteomes" id="UP000033640"/>
    </source>
</evidence>
<reference evidence="3 4" key="1">
    <citation type="submission" date="2015-02" db="EMBL/GenBank/DDBJ databases">
        <title>Draft genome sequences of ten Microbacterium spp. with emphasis on heavy metal contaminated environments.</title>
        <authorList>
            <person name="Corretto E."/>
        </authorList>
    </citation>
    <scope>NUCLEOTIDE SEQUENCE [LARGE SCALE GENOMIC DNA]</scope>
    <source>
        <strain evidence="3 4">BEL4b</strain>
    </source>
</reference>
<evidence type="ECO:0000313" key="3">
    <source>
        <dbReference type="EMBL" id="KJL28451.1"/>
    </source>
</evidence>
<dbReference type="InterPro" id="IPR003141">
    <property type="entry name" value="Pol/His_phosphatase_N"/>
</dbReference>
<organism evidence="3 4">
    <name type="scientific">Microbacterium oxydans</name>
    <dbReference type="NCBI Taxonomy" id="82380"/>
    <lineage>
        <taxon>Bacteria</taxon>
        <taxon>Bacillati</taxon>
        <taxon>Actinomycetota</taxon>
        <taxon>Actinomycetes</taxon>
        <taxon>Micrococcales</taxon>
        <taxon>Microbacteriaceae</taxon>
        <taxon>Microbacterium</taxon>
    </lineage>
</organism>